<dbReference type="PANTHER" id="PTHR10807">
    <property type="entry name" value="MYOTUBULARIN-RELATED"/>
    <property type="match status" value="1"/>
</dbReference>
<evidence type="ECO:0000313" key="7">
    <source>
        <dbReference type="Proteomes" id="UP001054902"/>
    </source>
</evidence>
<dbReference type="SUPFAM" id="SSF52799">
    <property type="entry name" value="(Phosphotyrosine protein) phosphatases II"/>
    <property type="match status" value="1"/>
</dbReference>
<evidence type="ECO:0000313" key="6">
    <source>
        <dbReference type="EMBL" id="GFH45043.1"/>
    </source>
</evidence>
<proteinExistence type="predicted"/>
<feature type="compositionally biased region" description="Low complexity" evidence="4">
    <location>
        <begin position="168"/>
        <end position="177"/>
    </location>
</feature>
<feature type="region of interest" description="Disordered" evidence="4">
    <location>
        <begin position="38"/>
        <end position="142"/>
    </location>
</feature>
<dbReference type="InterPro" id="IPR016130">
    <property type="entry name" value="Tyr_Pase_AS"/>
</dbReference>
<feature type="compositionally biased region" description="Low complexity" evidence="4">
    <location>
        <begin position="206"/>
        <end position="219"/>
    </location>
</feature>
<sequence length="1121" mass="123416">MADEDLFGDSLDFLAGEDNQFADFNIDSDEEKELDKFINGDLDDPLGILGETEKTEEKKTADEKKKVQNVSNDQSYTATRMSSGSILEQMTEGVTDSMENIAVTSTSSSSSESASTSNDSEQLEEKGGNSQGSSTHGGNSNALKKQVVTEDPLSAAFSIDSTHGVTTTVNTNTQTGGDFANNTYSASNSGASTPSQNLPYPNASHTVTPSSLPTSAPSSGNYIPSVSSMQSDIASSASTGMANFMSKTQSLTSTFSSLASKVQDAVQNAAHNVNSTTNKHTIYQPVGGMTSPVGATSIQSSRNNLSYTEQSMQLMNNAQNQMTSSSSMQTAPSTVYGSQTGGMNGTEISRSNSNVSMNATLNQPLEMDKAKKSAVFHSAVGQLLSGEHVITFVPYIQGVKETSSAHSNIGSSKIYSGTNQGDEVWCCAMTYYRIILFSFLESEFDAKQNTDESTQSMKQDVESMIQSASVSKQFQYANCLKANGKHHQIIEMPIAAIDRIEKTTEYVPSTSPQMGFSSTSMMGNQALYTDSLNGSVASGTLTIYGKDNGRFIQFTTPKYADCMGVQQQLNTFAFPGRRNLGYLFAFESRKEEVCASIVKTEGDPNNGRITSRPTPRRYDALAEFNRMVETRPGKQCPWRPLLKANGTYNSCNSYPSILFGPHTINDETQDGMRVIREIAAFRSGQRFQTLSWASKHDGASIWRCAQPKVGIQGNRNLTDETYISMIGKCASFANTQARADGKVTPRPNEAFLRMLTGNNHSSELLTDVVGRDGIVRFNDRCLVKIMDLRPKSSAVANRTQGYGYENTSYYTNTDLSFHGIGNIHVVRDAYQRISALCANPTSNDVEWMKLVEDTKWLSLTRLILSASWQAAFHVKYNRLPVLLHCSHGWDRTSQVCALSEIFLDPYFRTREGFACLVEKDFLALGHPFHLRSGHGEGRGDKGNTNEKQSDDSQRSPIFIQFLDCVWQILNQYPDYFEFNSKYLLTISEHVYSCRFGNLLCDTEKEREVNASIRQRTPCLWEYLDTCPDLLNKSYKPSGVGVEGTLMMPLSCLLRNVTLWTDRFCMYGAKPTDRCISSSSSSALAEALQEVEKWKAIAQEKERELAKLREASTISSTDDFFS</sequence>
<reference evidence="6 7" key="1">
    <citation type="journal article" date="2021" name="Sci. Rep.">
        <title>The genome of the diatom Chaetoceros tenuissimus carries an ancient integrated fragment of an extant virus.</title>
        <authorList>
            <person name="Hongo Y."/>
            <person name="Kimura K."/>
            <person name="Takaki Y."/>
            <person name="Yoshida Y."/>
            <person name="Baba S."/>
            <person name="Kobayashi G."/>
            <person name="Nagasaki K."/>
            <person name="Hano T."/>
            <person name="Tomaru Y."/>
        </authorList>
    </citation>
    <scope>NUCLEOTIDE SEQUENCE [LARGE SCALE GENOMIC DNA]</scope>
    <source>
        <strain evidence="6 7">NIES-3715</strain>
    </source>
</reference>
<dbReference type="Pfam" id="PF06602">
    <property type="entry name" value="Myotub-related"/>
    <property type="match status" value="1"/>
</dbReference>
<feature type="compositionally biased region" description="Polar residues" evidence="4">
    <location>
        <begin position="131"/>
        <end position="142"/>
    </location>
</feature>
<gene>
    <name evidence="6" type="ORF">CTEN210_01517</name>
</gene>
<feature type="region of interest" description="Disordered" evidence="4">
    <location>
        <begin position="168"/>
        <end position="219"/>
    </location>
</feature>
<name>A0AAD3CG65_9STRA</name>
<keyword evidence="3" id="KW-0175">Coiled coil</keyword>
<evidence type="ECO:0000256" key="1">
    <source>
        <dbReference type="PIRSR" id="PIRSR630564-1"/>
    </source>
</evidence>
<evidence type="ECO:0000259" key="5">
    <source>
        <dbReference type="PROSITE" id="PS51339"/>
    </source>
</evidence>
<evidence type="ECO:0000256" key="2">
    <source>
        <dbReference type="PIRSR" id="PIRSR630564-2"/>
    </source>
</evidence>
<dbReference type="InterPro" id="IPR029021">
    <property type="entry name" value="Prot-tyrosine_phosphatase-like"/>
</dbReference>
<feature type="active site" description="Phosphocysteine intermediate" evidence="1">
    <location>
        <position position="885"/>
    </location>
</feature>
<dbReference type="GO" id="GO:0005737">
    <property type="term" value="C:cytoplasm"/>
    <property type="evidence" value="ECO:0007669"/>
    <property type="project" value="TreeGrafter"/>
</dbReference>
<dbReference type="CDD" id="cd14507">
    <property type="entry name" value="PTP-MTM-like"/>
    <property type="match status" value="1"/>
</dbReference>
<dbReference type="PANTHER" id="PTHR10807:SF128">
    <property type="entry name" value="PHOSPHATIDYLINOSITOL-3,5-BISPHOSPHATE 3-PHOSPHATASE"/>
    <property type="match status" value="1"/>
</dbReference>
<dbReference type="PROSITE" id="PS51339">
    <property type="entry name" value="PPASE_MYOTUBULARIN"/>
    <property type="match status" value="1"/>
</dbReference>
<dbReference type="Proteomes" id="UP001054902">
    <property type="component" value="Unassembled WGS sequence"/>
</dbReference>
<dbReference type="AlphaFoldDB" id="A0AAD3CG65"/>
<feature type="binding site" evidence="2">
    <location>
        <begin position="822"/>
        <end position="823"/>
    </location>
    <ligand>
        <name>substrate</name>
    </ligand>
</feature>
<dbReference type="InterPro" id="IPR030564">
    <property type="entry name" value="Myotubularin"/>
</dbReference>
<dbReference type="EMBL" id="BLLK01000020">
    <property type="protein sequence ID" value="GFH45043.1"/>
    <property type="molecule type" value="Genomic_DNA"/>
</dbReference>
<feature type="compositionally biased region" description="Polar residues" evidence="4">
    <location>
        <begin position="68"/>
        <end position="98"/>
    </location>
</feature>
<keyword evidence="7" id="KW-1185">Reference proteome</keyword>
<dbReference type="PROSITE" id="PS00383">
    <property type="entry name" value="TYR_PHOSPHATASE_1"/>
    <property type="match status" value="1"/>
</dbReference>
<feature type="binding site" evidence="2">
    <location>
        <begin position="885"/>
        <end position="891"/>
    </location>
    <ligand>
        <name>substrate</name>
    </ligand>
</feature>
<feature type="region of interest" description="Disordered" evidence="4">
    <location>
        <begin position="933"/>
        <end position="952"/>
    </location>
</feature>
<accession>A0AAD3CG65</accession>
<feature type="domain" description="Myotubularin phosphatase" evidence="5">
    <location>
        <begin position="614"/>
        <end position="1063"/>
    </location>
</feature>
<organism evidence="6 7">
    <name type="scientific">Chaetoceros tenuissimus</name>
    <dbReference type="NCBI Taxonomy" id="426638"/>
    <lineage>
        <taxon>Eukaryota</taxon>
        <taxon>Sar</taxon>
        <taxon>Stramenopiles</taxon>
        <taxon>Ochrophyta</taxon>
        <taxon>Bacillariophyta</taxon>
        <taxon>Coscinodiscophyceae</taxon>
        <taxon>Chaetocerotophycidae</taxon>
        <taxon>Chaetocerotales</taxon>
        <taxon>Chaetocerotaceae</taxon>
        <taxon>Chaetoceros</taxon>
    </lineage>
</organism>
<feature type="compositionally biased region" description="Low complexity" evidence="4">
    <location>
        <begin position="104"/>
        <end position="117"/>
    </location>
</feature>
<feature type="coiled-coil region" evidence="3">
    <location>
        <begin position="1083"/>
        <end position="1110"/>
    </location>
</feature>
<dbReference type="InterPro" id="IPR010569">
    <property type="entry name" value="Myotubularin-like_Pase_dom"/>
</dbReference>
<evidence type="ECO:0000256" key="4">
    <source>
        <dbReference type="SAM" id="MobiDB-lite"/>
    </source>
</evidence>
<comment type="caution">
    <text evidence="6">The sequence shown here is derived from an EMBL/GenBank/DDBJ whole genome shotgun (WGS) entry which is preliminary data.</text>
</comment>
<feature type="compositionally biased region" description="Basic and acidic residues" evidence="4">
    <location>
        <begin position="51"/>
        <end position="66"/>
    </location>
</feature>
<protein>
    <recommendedName>
        <fullName evidence="5">Myotubularin phosphatase domain-containing protein</fullName>
    </recommendedName>
</protein>
<feature type="compositionally biased region" description="Polar residues" evidence="4">
    <location>
        <begin position="180"/>
        <end position="205"/>
    </location>
</feature>
<evidence type="ECO:0000256" key="3">
    <source>
        <dbReference type="SAM" id="Coils"/>
    </source>
</evidence>